<evidence type="ECO:0000313" key="2">
    <source>
        <dbReference type="EMBL" id="MDG5977335.1"/>
    </source>
</evidence>
<dbReference type="InterPro" id="IPR001763">
    <property type="entry name" value="Rhodanese-like_dom"/>
</dbReference>
<sequence length="313" mass="34363">MLSVSTDRLWPREFRQLLLSIVIVTFASLADAQALSPSELPKVLKELPRAGSMCRRDAPETAALLASGEVASEADLGCVRSPADVQAEWHPSTSVLFDLRSRAKYEQFHVEGAISSNEAELLAKPYWRDKNVVLMGGGTDDLQLAMVCGRLKRKGYRHVVVMQGGALGLVRDGASLRGVADRLSDLVRLTAPEAWYLGRQPQVLVLAGADRSEFLKDMRHVRPLPAVHEQDLKKALSAYVSVDKKTPRTPMAVVLLTSKELGDEALLKLQKAVSPTPLLIYPGSYADYTREIAKQNAVWKSHERGPKKTACLG</sequence>
<feature type="domain" description="Rhodanese" evidence="1">
    <location>
        <begin position="90"/>
        <end position="178"/>
    </location>
</feature>
<reference evidence="2" key="1">
    <citation type="submission" date="2013-01" db="EMBL/GenBank/DDBJ databases">
        <title>Genome draft of Hydrogenophaga taeniospiralis 2K1.</title>
        <authorList>
            <person name="Gomila M."/>
            <person name="Lalucat J."/>
        </authorList>
    </citation>
    <scope>NUCLEOTIDE SEQUENCE</scope>
    <source>
        <strain evidence="2">CCUG 15921</strain>
    </source>
</reference>
<dbReference type="Pfam" id="PF00581">
    <property type="entry name" value="Rhodanese"/>
    <property type="match status" value="1"/>
</dbReference>
<dbReference type="EMBL" id="AOGK01000019">
    <property type="protein sequence ID" value="MDG5977335.1"/>
    <property type="molecule type" value="Genomic_DNA"/>
</dbReference>
<gene>
    <name evidence="2" type="ORF">H010_18902</name>
</gene>
<dbReference type="OrthoDB" id="9789585at2"/>
<protein>
    <recommendedName>
        <fullName evidence="1">Rhodanese domain-containing protein</fullName>
    </recommendedName>
</protein>
<accession>A0A9X4NSX1</accession>
<dbReference type="Gene3D" id="3.40.250.10">
    <property type="entry name" value="Rhodanese-like domain"/>
    <property type="match status" value="1"/>
</dbReference>
<dbReference type="InterPro" id="IPR036873">
    <property type="entry name" value="Rhodanese-like_dom_sf"/>
</dbReference>
<keyword evidence="3" id="KW-1185">Reference proteome</keyword>
<dbReference type="PROSITE" id="PS50206">
    <property type="entry name" value="RHODANESE_3"/>
    <property type="match status" value="1"/>
</dbReference>
<comment type="caution">
    <text evidence="2">The sequence shown here is derived from an EMBL/GenBank/DDBJ whole genome shotgun (WGS) entry which is preliminary data.</text>
</comment>
<organism evidence="2 3">
    <name type="scientific">Hydrogenophaga taeniospiralis CCUG 15921</name>
    <dbReference type="NCBI Taxonomy" id="1281780"/>
    <lineage>
        <taxon>Bacteria</taxon>
        <taxon>Pseudomonadati</taxon>
        <taxon>Pseudomonadota</taxon>
        <taxon>Betaproteobacteria</taxon>
        <taxon>Burkholderiales</taxon>
        <taxon>Comamonadaceae</taxon>
        <taxon>Hydrogenophaga</taxon>
    </lineage>
</organism>
<dbReference type="Proteomes" id="UP001152876">
    <property type="component" value="Unassembled WGS sequence"/>
</dbReference>
<dbReference type="AlphaFoldDB" id="A0A9X4NSX1"/>
<dbReference type="SUPFAM" id="SSF52821">
    <property type="entry name" value="Rhodanese/Cell cycle control phosphatase"/>
    <property type="match status" value="1"/>
</dbReference>
<name>A0A9X4NSX1_9BURK</name>
<evidence type="ECO:0000259" key="1">
    <source>
        <dbReference type="PROSITE" id="PS50206"/>
    </source>
</evidence>
<evidence type="ECO:0000313" key="3">
    <source>
        <dbReference type="Proteomes" id="UP001152876"/>
    </source>
</evidence>
<proteinExistence type="predicted"/>
<dbReference type="CDD" id="cd00158">
    <property type="entry name" value="RHOD"/>
    <property type="match status" value="1"/>
</dbReference>